<gene>
    <name evidence="2" type="ORF">NPE20_23320</name>
</gene>
<keyword evidence="3" id="KW-1185">Reference proteome</keyword>
<feature type="transmembrane region" description="Helical" evidence="1">
    <location>
        <begin position="163"/>
        <end position="183"/>
    </location>
</feature>
<dbReference type="Proteomes" id="UP001204376">
    <property type="component" value="Unassembled WGS sequence"/>
</dbReference>
<keyword evidence="1" id="KW-0812">Transmembrane</keyword>
<keyword evidence="1" id="KW-0472">Membrane</keyword>
<evidence type="ECO:0000313" key="3">
    <source>
        <dbReference type="Proteomes" id="UP001204376"/>
    </source>
</evidence>
<feature type="transmembrane region" description="Helical" evidence="1">
    <location>
        <begin position="89"/>
        <end position="111"/>
    </location>
</feature>
<reference evidence="2 3" key="1">
    <citation type="submission" date="2022-07" db="EMBL/GenBank/DDBJ databases">
        <title>Mucilaginibacter sp. JC4.</title>
        <authorList>
            <person name="Le V."/>
            <person name="Ko S.-R."/>
            <person name="Ahn C.-Y."/>
            <person name="Oh H.-M."/>
        </authorList>
    </citation>
    <scope>NUCLEOTIDE SEQUENCE [LARGE SCALE GENOMIC DNA]</scope>
    <source>
        <strain evidence="2 3">JC4</strain>
    </source>
</reference>
<feature type="transmembrane region" description="Helical" evidence="1">
    <location>
        <begin position="203"/>
        <end position="222"/>
    </location>
</feature>
<name>A0ABT1T8I0_9SPHI</name>
<sequence length="231" mass="26682">MILSPEELQWVTDRMKIYDIKYQEIYNEIFDHIVTAIEVKRKEGDTRRIEIVFQNVVDDHFNGYVGIEALATGQEKIYRKLMGKTFKTIFAGYLTWSLLVFTAICVGLSFVMPDTKLVHKIFITSIAILAFSPLIYTFIAVTKKIKVDKGRKSLLKAHLIGQTYLPAMLLNSIFYLPHFFYLAGSRDTDDNYYNSLKFLPLPALVVVLIFFMITNLSCLRLCNQIIKREVA</sequence>
<evidence type="ECO:0000256" key="1">
    <source>
        <dbReference type="SAM" id="Phobius"/>
    </source>
</evidence>
<dbReference type="RefSeq" id="WP_256541101.1">
    <property type="nucleotide sequence ID" value="NZ_JANHOH010000010.1"/>
</dbReference>
<feature type="transmembrane region" description="Helical" evidence="1">
    <location>
        <begin position="117"/>
        <end position="142"/>
    </location>
</feature>
<keyword evidence="1" id="KW-1133">Transmembrane helix</keyword>
<evidence type="ECO:0000313" key="2">
    <source>
        <dbReference type="EMBL" id="MCQ6960930.1"/>
    </source>
</evidence>
<proteinExistence type="predicted"/>
<organism evidence="2 3">
    <name type="scientific">Mucilaginibacter aquariorum</name>
    <dbReference type="NCBI Taxonomy" id="2967225"/>
    <lineage>
        <taxon>Bacteria</taxon>
        <taxon>Pseudomonadati</taxon>
        <taxon>Bacteroidota</taxon>
        <taxon>Sphingobacteriia</taxon>
        <taxon>Sphingobacteriales</taxon>
        <taxon>Sphingobacteriaceae</taxon>
        <taxon>Mucilaginibacter</taxon>
    </lineage>
</organism>
<comment type="caution">
    <text evidence="2">The sequence shown here is derived from an EMBL/GenBank/DDBJ whole genome shotgun (WGS) entry which is preliminary data.</text>
</comment>
<dbReference type="EMBL" id="JANHOH010000010">
    <property type="protein sequence ID" value="MCQ6960930.1"/>
    <property type="molecule type" value="Genomic_DNA"/>
</dbReference>
<protein>
    <submittedName>
        <fullName evidence="2">Uncharacterized protein</fullName>
    </submittedName>
</protein>
<accession>A0ABT1T8I0</accession>